<dbReference type="GO" id="GO:0006351">
    <property type="term" value="P:DNA-templated transcription"/>
    <property type="evidence" value="ECO:0007669"/>
    <property type="project" value="InterPro"/>
</dbReference>
<evidence type="ECO:0000256" key="8">
    <source>
        <dbReference type="ARBA" id="ARBA00022771"/>
    </source>
</evidence>
<reference evidence="20 21" key="1">
    <citation type="journal article" date="2015" name="Nat. Commun.">
        <title>Outbred genome sequencing and CRISPR/Cas9 gene editing in butterflies.</title>
        <authorList>
            <person name="Li X."/>
            <person name="Fan D."/>
            <person name="Zhang W."/>
            <person name="Liu G."/>
            <person name="Zhang L."/>
            <person name="Zhao L."/>
            <person name="Fang X."/>
            <person name="Chen L."/>
            <person name="Dong Y."/>
            <person name="Chen Y."/>
            <person name="Ding Y."/>
            <person name="Zhao R."/>
            <person name="Feng M."/>
            <person name="Zhu Y."/>
            <person name="Feng Y."/>
            <person name="Jiang X."/>
            <person name="Zhu D."/>
            <person name="Xiang H."/>
            <person name="Feng X."/>
            <person name="Li S."/>
            <person name="Wang J."/>
            <person name="Zhang G."/>
            <person name="Kronforst M.R."/>
            <person name="Wang W."/>
        </authorList>
    </citation>
    <scope>NUCLEOTIDE SEQUENCE [LARGE SCALE GENOMIC DNA]</scope>
    <source>
        <strain evidence="20">Ya'a_city_454_Px</strain>
        <tissue evidence="20">Whole body</tissue>
    </source>
</reference>
<feature type="domain" description="C2H2-type" evidence="18">
    <location>
        <begin position="783"/>
        <end position="806"/>
    </location>
</feature>
<keyword evidence="5" id="KW-0479">Metal-binding</keyword>
<dbReference type="PROSITE" id="PS00028">
    <property type="entry name" value="ZINC_FINGER_C2H2_1"/>
    <property type="match status" value="7"/>
</dbReference>
<evidence type="ECO:0000256" key="14">
    <source>
        <dbReference type="ARBA" id="ARBA00023180"/>
    </source>
</evidence>
<dbReference type="SMART" id="SM00020">
    <property type="entry name" value="Tryp_SPc"/>
    <property type="match status" value="1"/>
</dbReference>
<feature type="domain" description="Peptidase S1" evidence="19">
    <location>
        <begin position="947"/>
        <end position="1180"/>
    </location>
</feature>
<dbReference type="SUPFAM" id="SSF57667">
    <property type="entry name" value="beta-beta-alpha zinc fingers"/>
    <property type="match status" value="4"/>
</dbReference>
<evidence type="ECO:0000256" key="17">
    <source>
        <dbReference type="PROSITE-ProRule" id="PRU00042"/>
    </source>
</evidence>
<keyword evidence="9" id="KW-0862">Zinc</keyword>
<dbReference type="GO" id="GO:0006355">
    <property type="term" value="P:regulation of DNA-templated transcription"/>
    <property type="evidence" value="ECO:0007669"/>
    <property type="project" value="UniProtKB-ARBA"/>
</dbReference>
<dbReference type="GO" id="GO:0003677">
    <property type="term" value="F:DNA binding"/>
    <property type="evidence" value="ECO:0007669"/>
    <property type="project" value="UniProtKB-KW"/>
</dbReference>
<evidence type="ECO:0000256" key="5">
    <source>
        <dbReference type="ARBA" id="ARBA00022723"/>
    </source>
</evidence>
<dbReference type="SUPFAM" id="SSF50494">
    <property type="entry name" value="Trypsin-like serine proteases"/>
    <property type="match status" value="1"/>
</dbReference>
<evidence type="ECO:0000256" key="1">
    <source>
        <dbReference type="ARBA" id="ARBA00004604"/>
    </source>
</evidence>
<evidence type="ECO:0000259" key="19">
    <source>
        <dbReference type="PROSITE" id="PS50240"/>
    </source>
</evidence>
<feature type="domain" description="C2H2-type" evidence="18">
    <location>
        <begin position="667"/>
        <end position="695"/>
    </location>
</feature>
<keyword evidence="14" id="KW-0325">Glycoprotein</keyword>
<dbReference type="EMBL" id="KQ459463">
    <property type="protein sequence ID" value="KPJ00462.1"/>
    <property type="molecule type" value="Genomic_DNA"/>
</dbReference>
<evidence type="ECO:0000256" key="9">
    <source>
        <dbReference type="ARBA" id="ARBA00022833"/>
    </source>
</evidence>
<keyword evidence="10" id="KW-0805">Transcription regulation</keyword>
<dbReference type="Gene3D" id="3.30.160.60">
    <property type="entry name" value="Classic Zinc Finger"/>
    <property type="match status" value="6"/>
</dbReference>
<evidence type="ECO:0000256" key="4">
    <source>
        <dbReference type="ARBA" id="ARBA00022478"/>
    </source>
</evidence>
<dbReference type="STRING" id="66420.A0A194Q4J1"/>
<evidence type="ECO:0000256" key="3">
    <source>
        <dbReference type="ARBA" id="ARBA00009430"/>
    </source>
</evidence>
<dbReference type="SMART" id="SM00355">
    <property type="entry name" value="ZnF_C2H2"/>
    <property type="match status" value="9"/>
</dbReference>
<dbReference type="FunFam" id="3.30.160.60:FF:001156">
    <property type="entry name" value="Zinc finger protein 407"/>
    <property type="match status" value="1"/>
</dbReference>
<evidence type="ECO:0000256" key="6">
    <source>
        <dbReference type="ARBA" id="ARBA00022729"/>
    </source>
</evidence>
<keyword evidence="20" id="KW-0645">Protease</keyword>
<dbReference type="InterPro" id="IPR001314">
    <property type="entry name" value="Peptidase_S1A"/>
</dbReference>
<dbReference type="PANTHER" id="PTHR24406">
    <property type="entry name" value="TRANSCRIPTIONAL REPRESSOR CTCFL-RELATED"/>
    <property type="match status" value="1"/>
</dbReference>
<evidence type="ECO:0000256" key="16">
    <source>
        <dbReference type="ARBA" id="ARBA00024195"/>
    </source>
</evidence>
<evidence type="ECO:0000256" key="10">
    <source>
        <dbReference type="ARBA" id="ARBA00023015"/>
    </source>
</evidence>
<evidence type="ECO:0000256" key="11">
    <source>
        <dbReference type="ARBA" id="ARBA00023125"/>
    </source>
</evidence>
<dbReference type="Pfam" id="PF00096">
    <property type="entry name" value="zf-C2H2"/>
    <property type="match status" value="4"/>
</dbReference>
<dbReference type="InterPro" id="IPR013087">
    <property type="entry name" value="Znf_C2H2_type"/>
</dbReference>
<evidence type="ECO:0000256" key="2">
    <source>
        <dbReference type="ARBA" id="ARBA00006991"/>
    </source>
</evidence>
<dbReference type="GO" id="GO:0005730">
    <property type="term" value="C:nucleolus"/>
    <property type="evidence" value="ECO:0007669"/>
    <property type="project" value="UniProtKB-SubCell"/>
</dbReference>
<dbReference type="GO" id="GO:0004252">
    <property type="term" value="F:serine-type endopeptidase activity"/>
    <property type="evidence" value="ECO:0007669"/>
    <property type="project" value="InterPro"/>
</dbReference>
<keyword evidence="20" id="KW-0378">Hydrolase</keyword>
<dbReference type="Pfam" id="PF00089">
    <property type="entry name" value="Trypsin"/>
    <property type="match status" value="1"/>
</dbReference>
<keyword evidence="15" id="KW-0539">Nucleus</keyword>
<dbReference type="InterPro" id="IPR009668">
    <property type="entry name" value="RNA_pol-assoc_fac_A49-like"/>
</dbReference>
<evidence type="ECO:0000256" key="13">
    <source>
        <dbReference type="ARBA" id="ARBA00023163"/>
    </source>
</evidence>
<dbReference type="FunFam" id="2.40.10.10:FF:000028">
    <property type="entry name" value="Serine protease easter"/>
    <property type="match status" value="1"/>
</dbReference>
<evidence type="ECO:0000259" key="18">
    <source>
        <dbReference type="PROSITE" id="PS50157"/>
    </source>
</evidence>
<proteinExistence type="inferred from homology"/>
<keyword evidence="11" id="KW-0238">DNA-binding</keyword>
<gene>
    <name evidence="20" type="ORF">RR46_07052</name>
</gene>
<dbReference type="Pfam" id="PF06870">
    <property type="entry name" value="RNA_pol_I_A49"/>
    <property type="match status" value="1"/>
</dbReference>
<comment type="similarity">
    <text evidence="3">Belongs to the eukaryotic RPA49/POLR1E RNA polymerase subunit family.</text>
</comment>
<evidence type="ECO:0000256" key="15">
    <source>
        <dbReference type="ARBA" id="ARBA00023242"/>
    </source>
</evidence>
<dbReference type="InterPro" id="IPR036236">
    <property type="entry name" value="Znf_C2H2_sf"/>
</dbReference>
<keyword evidence="13" id="KW-0804">Transcription</keyword>
<keyword evidence="21" id="KW-1185">Reference proteome</keyword>
<protein>
    <submittedName>
        <fullName evidence="20">Serine protease snake</fullName>
    </submittedName>
</protein>
<dbReference type="FunFam" id="3.30.160.60:FF:002343">
    <property type="entry name" value="Zinc finger protein 33A"/>
    <property type="match status" value="1"/>
</dbReference>
<dbReference type="GO" id="GO:0000428">
    <property type="term" value="C:DNA-directed RNA polymerase complex"/>
    <property type="evidence" value="ECO:0007669"/>
    <property type="project" value="UniProtKB-KW"/>
</dbReference>
<accession>A0A194Q4J1</accession>
<keyword evidence="7" id="KW-0677">Repeat</keyword>
<evidence type="ECO:0000256" key="7">
    <source>
        <dbReference type="ARBA" id="ARBA00022737"/>
    </source>
</evidence>
<dbReference type="AlphaFoldDB" id="A0A194Q4J1"/>
<feature type="domain" description="C2H2-type" evidence="18">
    <location>
        <begin position="727"/>
        <end position="754"/>
    </location>
</feature>
<dbReference type="InterPro" id="IPR009003">
    <property type="entry name" value="Peptidase_S1_PA"/>
</dbReference>
<dbReference type="GO" id="GO:0006508">
    <property type="term" value="P:proteolysis"/>
    <property type="evidence" value="ECO:0007669"/>
    <property type="project" value="UniProtKB-KW"/>
</dbReference>
<dbReference type="PROSITE" id="PS50157">
    <property type="entry name" value="ZINC_FINGER_C2H2_2"/>
    <property type="match status" value="7"/>
</dbReference>
<dbReference type="InterPro" id="IPR050888">
    <property type="entry name" value="ZnF_C2H2-type_TF"/>
</dbReference>
<feature type="domain" description="C2H2-type" evidence="18">
    <location>
        <begin position="755"/>
        <end position="782"/>
    </location>
</feature>
<dbReference type="Proteomes" id="UP000053268">
    <property type="component" value="Unassembled WGS sequence"/>
</dbReference>
<dbReference type="InterPro" id="IPR001254">
    <property type="entry name" value="Trypsin_dom"/>
</dbReference>
<feature type="domain" description="C2H2-type" evidence="18">
    <location>
        <begin position="699"/>
        <end position="726"/>
    </location>
</feature>
<sequence length="1182" mass="133896">MPKLQIDEVFTKNNIHPMLINFQNGYTTGKFQPTECVLLQDENSKTTIATQINDFVYTGEEEKEDLSKTIIIARNKNTGKVRLIEVGTAELKPVLKVDLDSTQLLETSNLELSRKFGSKKQKQQVEQREKLKVNVQIVNEQMQNVTQEVSVDNLDLSSYENPDSDDFYIPPINRDAQKPEQIYELDKILTEDEFDKIYSEVEGKDYTSDIPSWVANLMTSKKNPKHIVLGMYAGVLLKLYLMLVKDIPKKMFTACKLSPTLNNIVLSNFLLNNNGKRSRPAPYKDKSLCHAIIFLLLINNLSLDLDIHSVDKPVLTCFICYARLKRCTKLQQQAIKSHEILEKINDEGNEFIQLIETQKNLDEFQITPIYHLDLEQVNEETDSKSNINLIPNLVKNEPENGIEEDAMNNQDSAITPGLNFDTFQDRVTDSEDDLPLIAIGSKKTKNTKTIKRRNKDDKGLRNTQTVVGIVSHLRLNLVLLRDDESPERVDRFCQDFDWKVAVVYGHVIVFNSSTLCRHQAKDHEKWHNGYTYPCRICGQKFQKPTSFLTHMRKNHSEHVCVKCGDSFVGRHGLLMHISKTHRRQEEKDNTEEAALDRYCSDCNIQFLNVNAWKKHVLTSYKHMRNDSSSCDICGVLLTLENRGSHMRSHMKELRPQVAAEAPATPALACTQCESQFTSRSRLQAHVRRVHLGLKYDKNVVCEMCGKKCTSAAGLRYHQRVHTGERPYACALCPARFAHRARLRVHARTHSGDRPYACHTCDKRFTQKPALNRHYRVHSGARPYACTQCTKCFSQSNSLKLHIRTVHLKLPHNLSGNQKSMTYLFVPIEGDDCVVEHTKILGKCTPPDQCNAANKDYLMNGIKPTFCEHSFSNVLVCCRDGSSILQAAEPVALRSGKDFTDNRRVSERKCEEYSRIVTQNVVYSPLVPDESPKSVSTPNCYHTYIELVVGGEKANLGEFPHMAAVGWVNTDGQYIFSCGGSLISTRHVLTAAHCSRNPRAKDPTPAIVRLGDLNLNTSVEDGASPIDVPIKTIHVHPEYKPPMKYHDIAILELAADIDIDSSIRPACLWQKPDFGQYTIAYATGWGTTDPHRRLFLVFALGVFFCLRPGRPYLTPALFLSVFIESFQGDSGSPLQVSSMDNDCIYYVMGVTSFGGKCGQSDQPAVYTKVSSYISWIESVVWPI</sequence>
<dbReference type="Gene3D" id="2.40.10.10">
    <property type="entry name" value="Trypsin-like serine proteases"/>
    <property type="match status" value="2"/>
</dbReference>
<name>A0A194Q4J1_PAPXU</name>
<evidence type="ECO:0000313" key="20">
    <source>
        <dbReference type="EMBL" id="KPJ00462.1"/>
    </source>
</evidence>
<dbReference type="PRINTS" id="PR00722">
    <property type="entry name" value="CHYMOTRYPSIN"/>
</dbReference>
<feature type="domain" description="C2H2-type" evidence="18">
    <location>
        <begin position="558"/>
        <end position="586"/>
    </location>
</feature>
<keyword evidence="12" id="KW-1015">Disulfide bond</keyword>
<dbReference type="CDD" id="cd00190">
    <property type="entry name" value="Tryp_SPc"/>
    <property type="match status" value="1"/>
</dbReference>
<dbReference type="InterPro" id="IPR018114">
    <property type="entry name" value="TRYPSIN_HIS"/>
</dbReference>
<keyword evidence="4" id="KW-0240">DNA-directed RNA polymerase</keyword>
<dbReference type="PROSITE" id="PS00134">
    <property type="entry name" value="TRYPSIN_HIS"/>
    <property type="match status" value="1"/>
</dbReference>
<evidence type="ECO:0000313" key="21">
    <source>
        <dbReference type="Proteomes" id="UP000053268"/>
    </source>
</evidence>
<keyword evidence="6" id="KW-0732">Signal</keyword>
<organism evidence="20 21">
    <name type="scientific">Papilio xuthus</name>
    <name type="common">Asian swallowtail butterfly</name>
    <dbReference type="NCBI Taxonomy" id="66420"/>
    <lineage>
        <taxon>Eukaryota</taxon>
        <taxon>Metazoa</taxon>
        <taxon>Ecdysozoa</taxon>
        <taxon>Arthropoda</taxon>
        <taxon>Hexapoda</taxon>
        <taxon>Insecta</taxon>
        <taxon>Pterygota</taxon>
        <taxon>Neoptera</taxon>
        <taxon>Endopterygota</taxon>
        <taxon>Lepidoptera</taxon>
        <taxon>Glossata</taxon>
        <taxon>Ditrysia</taxon>
        <taxon>Papilionoidea</taxon>
        <taxon>Papilionidae</taxon>
        <taxon>Papilioninae</taxon>
        <taxon>Papilio</taxon>
    </lineage>
</organism>
<comment type="similarity">
    <text evidence="16">Belongs to the peptidase S1 family. CLIP subfamily.</text>
</comment>
<dbReference type="PROSITE" id="PS50240">
    <property type="entry name" value="TRYPSIN_DOM"/>
    <property type="match status" value="1"/>
</dbReference>
<evidence type="ECO:0000256" key="12">
    <source>
        <dbReference type="ARBA" id="ARBA00023157"/>
    </source>
</evidence>
<comment type="similarity">
    <text evidence="2">Belongs to the krueppel C2H2-type zinc-finger protein family.</text>
</comment>
<feature type="domain" description="C2H2-type" evidence="18">
    <location>
        <begin position="532"/>
        <end position="556"/>
    </location>
</feature>
<dbReference type="InterPro" id="IPR043504">
    <property type="entry name" value="Peptidase_S1_PA_chymotrypsin"/>
</dbReference>
<dbReference type="FunFam" id="3.30.160.60:FF:000218">
    <property type="entry name" value="Zinc finger protein 10"/>
    <property type="match status" value="1"/>
</dbReference>
<dbReference type="GO" id="GO:0008270">
    <property type="term" value="F:zinc ion binding"/>
    <property type="evidence" value="ECO:0007669"/>
    <property type="project" value="UniProtKB-KW"/>
</dbReference>
<keyword evidence="8 17" id="KW-0863">Zinc-finger</keyword>
<comment type="subcellular location">
    <subcellularLocation>
        <location evidence="1">Nucleus</location>
        <location evidence="1">Nucleolus</location>
    </subcellularLocation>
</comment>